<sequence length="468" mass="52123">MASMASRIPDLRGMAIDDGRYKLTQLLGAGASGAVYRATDFLAETADAAQRAIKVLPKTNASKDVIIRQHREAFLHQRVSDHPNVLSLHDAFEDEDFIFLVMDYCPGGDLFHFICEENAYFLNDELVRSVFVQILDAVHACHAQGVYHRDLKPENILCSADGSEIYIADFGLATDAEESYTFGCGSLQYMSPECNGQDYDCNIPYVPKDCDIWALGIILVNMLINCQPWESPTQSDQYFADFLLHRDDYFDRMPFLSKTASALLSCMFELNPKYRMNIPELRKTILGIETFFAVDDQLPTANAMLQRLDGVLDSLLHEDDEECYGSLPEDMAEEVLEEEVTVEEVIVHEAVVIEEIVTVEEVDLSQLHPDNYYKMQEMGSSVSAFVAAYGDDCESATTSTTCSDSSGPPTPGTYAHDPQIEIPDIMEGEGLGQIRVRLPSPARPSKKLEERPSPALNILEHLGMAAPV</sequence>
<dbReference type="FunCoup" id="J4GN56">
    <property type="interactions" value="241"/>
</dbReference>
<dbReference type="PROSITE" id="PS50011">
    <property type="entry name" value="PROTEIN_KINASE_DOM"/>
    <property type="match status" value="1"/>
</dbReference>
<dbReference type="AlphaFoldDB" id="J4GN56"/>
<keyword evidence="2 3" id="KW-0067">ATP-binding</keyword>
<dbReference type="EMBL" id="HE797005">
    <property type="protein sequence ID" value="CCM00805.1"/>
    <property type="molecule type" value="Genomic_DNA"/>
</dbReference>
<dbReference type="PROSITE" id="PS00107">
    <property type="entry name" value="PROTEIN_KINASE_ATP"/>
    <property type="match status" value="1"/>
</dbReference>
<reference evidence="7 8" key="1">
    <citation type="journal article" date="2012" name="Appl. Environ. Microbiol.">
        <title>Short-read sequencing for genomic analysis of the brown rot fungus Fibroporia radiculosa.</title>
        <authorList>
            <person name="Tang J.D."/>
            <person name="Perkins A.D."/>
            <person name="Sonstegard T.S."/>
            <person name="Schroeder S.G."/>
            <person name="Burgess S.C."/>
            <person name="Diehl S.V."/>
        </authorList>
    </citation>
    <scope>NUCLEOTIDE SEQUENCE [LARGE SCALE GENOMIC DNA]</scope>
    <source>
        <strain evidence="7 8">TFFH 294</strain>
    </source>
</reference>
<dbReference type="InterPro" id="IPR017441">
    <property type="entry name" value="Protein_kinase_ATP_BS"/>
</dbReference>
<name>J4GN56_9APHY</name>
<keyword evidence="1 3" id="KW-0547">Nucleotide-binding</keyword>
<dbReference type="STRING" id="599839.J4GN56"/>
<dbReference type="Proteomes" id="UP000006352">
    <property type="component" value="Unassembled WGS sequence"/>
</dbReference>
<dbReference type="GO" id="GO:0004674">
    <property type="term" value="F:protein serine/threonine kinase activity"/>
    <property type="evidence" value="ECO:0007669"/>
    <property type="project" value="UniProtKB-KW"/>
</dbReference>
<evidence type="ECO:0000256" key="1">
    <source>
        <dbReference type="ARBA" id="ARBA00022741"/>
    </source>
</evidence>
<keyword evidence="8" id="KW-1185">Reference proteome</keyword>
<dbReference type="Pfam" id="PF00069">
    <property type="entry name" value="Pkinase"/>
    <property type="match status" value="1"/>
</dbReference>
<dbReference type="InParanoid" id="J4GN56"/>
<dbReference type="GeneID" id="24095716"/>
<dbReference type="PROSITE" id="PS00108">
    <property type="entry name" value="PROTEIN_KINASE_ST"/>
    <property type="match status" value="1"/>
</dbReference>
<gene>
    <name evidence="7" type="ORF">FIBRA_02847</name>
</gene>
<protein>
    <recommendedName>
        <fullName evidence="6">Protein kinase domain-containing protein</fullName>
    </recommendedName>
</protein>
<keyword evidence="4" id="KW-0808">Transferase</keyword>
<dbReference type="InterPro" id="IPR008271">
    <property type="entry name" value="Ser/Thr_kinase_AS"/>
</dbReference>
<dbReference type="GO" id="GO:0005524">
    <property type="term" value="F:ATP binding"/>
    <property type="evidence" value="ECO:0007669"/>
    <property type="project" value="UniProtKB-UniRule"/>
</dbReference>
<evidence type="ECO:0000313" key="7">
    <source>
        <dbReference type="EMBL" id="CCM00805.1"/>
    </source>
</evidence>
<evidence type="ECO:0000313" key="8">
    <source>
        <dbReference type="Proteomes" id="UP000006352"/>
    </source>
</evidence>
<dbReference type="PANTHER" id="PTHR24346">
    <property type="entry name" value="MAP/MICROTUBULE AFFINITY-REGULATING KINASE"/>
    <property type="match status" value="1"/>
</dbReference>
<dbReference type="PANTHER" id="PTHR24346:SF75">
    <property type="entry name" value="AURORA KINASE"/>
    <property type="match status" value="1"/>
</dbReference>
<dbReference type="SMART" id="SM00220">
    <property type="entry name" value="S_TKc"/>
    <property type="match status" value="1"/>
</dbReference>
<comment type="similarity">
    <text evidence="4">Belongs to the protein kinase superfamily.</text>
</comment>
<accession>J4GN56</accession>
<dbReference type="OrthoDB" id="541276at2759"/>
<dbReference type="GO" id="GO:0005737">
    <property type="term" value="C:cytoplasm"/>
    <property type="evidence" value="ECO:0007669"/>
    <property type="project" value="TreeGrafter"/>
</dbReference>
<dbReference type="HOGENOM" id="CLU_000288_172_5_1"/>
<dbReference type="Gene3D" id="1.10.510.10">
    <property type="entry name" value="Transferase(Phosphotransferase) domain 1"/>
    <property type="match status" value="1"/>
</dbReference>
<organism evidence="7 8">
    <name type="scientific">Fibroporia radiculosa</name>
    <dbReference type="NCBI Taxonomy" id="599839"/>
    <lineage>
        <taxon>Eukaryota</taxon>
        <taxon>Fungi</taxon>
        <taxon>Dikarya</taxon>
        <taxon>Basidiomycota</taxon>
        <taxon>Agaricomycotina</taxon>
        <taxon>Agaricomycetes</taxon>
        <taxon>Polyporales</taxon>
        <taxon>Fibroporiaceae</taxon>
        <taxon>Fibroporia</taxon>
    </lineage>
</organism>
<dbReference type="InterPro" id="IPR011009">
    <property type="entry name" value="Kinase-like_dom_sf"/>
</dbReference>
<dbReference type="SUPFAM" id="SSF56112">
    <property type="entry name" value="Protein kinase-like (PK-like)"/>
    <property type="match status" value="1"/>
</dbReference>
<evidence type="ECO:0000256" key="3">
    <source>
        <dbReference type="PROSITE-ProRule" id="PRU10141"/>
    </source>
</evidence>
<proteinExistence type="inferred from homology"/>
<evidence type="ECO:0000259" key="6">
    <source>
        <dbReference type="PROSITE" id="PS50011"/>
    </source>
</evidence>
<dbReference type="RefSeq" id="XP_012180088.1">
    <property type="nucleotide sequence ID" value="XM_012324698.1"/>
</dbReference>
<feature type="compositionally biased region" description="Low complexity" evidence="5">
    <location>
        <begin position="396"/>
        <end position="407"/>
    </location>
</feature>
<evidence type="ECO:0000256" key="4">
    <source>
        <dbReference type="RuleBase" id="RU000304"/>
    </source>
</evidence>
<keyword evidence="4" id="KW-0723">Serine/threonine-protein kinase</keyword>
<evidence type="ECO:0000256" key="5">
    <source>
        <dbReference type="SAM" id="MobiDB-lite"/>
    </source>
</evidence>
<evidence type="ECO:0000256" key="2">
    <source>
        <dbReference type="ARBA" id="ARBA00022840"/>
    </source>
</evidence>
<feature type="domain" description="Protein kinase" evidence="6">
    <location>
        <begin position="21"/>
        <end position="292"/>
    </location>
</feature>
<dbReference type="InterPro" id="IPR000719">
    <property type="entry name" value="Prot_kinase_dom"/>
</dbReference>
<feature type="region of interest" description="Disordered" evidence="5">
    <location>
        <begin position="396"/>
        <end position="417"/>
    </location>
</feature>
<dbReference type="GO" id="GO:0035556">
    <property type="term" value="P:intracellular signal transduction"/>
    <property type="evidence" value="ECO:0007669"/>
    <property type="project" value="TreeGrafter"/>
</dbReference>
<keyword evidence="4" id="KW-0418">Kinase</keyword>
<feature type="binding site" evidence="3">
    <location>
        <position position="54"/>
    </location>
    <ligand>
        <name>ATP</name>
        <dbReference type="ChEBI" id="CHEBI:30616"/>
    </ligand>
</feature>